<reference evidence="4 5" key="1">
    <citation type="submission" date="2016-06" db="EMBL/GenBank/DDBJ databases">
        <authorList>
            <person name="Kjaerup R.B."/>
            <person name="Dalgaard T.S."/>
            <person name="Juul-Madsen H.R."/>
        </authorList>
    </citation>
    <scope>NUCLEOTIDE SEQUENCE [LARGE SCALE GENOMIC DNA]</scope>
    <source>
        <strain evidence="4 5">DSM 45097</strain>
    </source>
</reference>
<feature type="region of interest" description="Disordered" evidence="1">
    <location>
        <begin position="91"/>
        <end position="113"/>
    </location>
</feature>
<keyword evidence="2" id="KW-0472">Membrane</keyword>
<keyword evidence="2" id="KW-1133">Transmembrane helix</keyword>
<organism evidence="4 5">
    <name type="scientific">Micromonospora siamensis</name>
    <dbReference type="NCBI Taxonomy" id="299152"/>
    <lineage>
        <taxon>Bacteria</taxon>
        <taxon>Bacillati</taxon>
        <taxon>Actinomycetota</taxon>
        <taxon>Actinomycetes</taxon>
        <taxon>Micromonosporales</taxon>
        <taxon>Micromonosporaceae</taxon>
        <taxon>Micromonospora</taxon>
    </lineage>
</organism>
<sequence length="310" mass="32224">MSPNLLRRGAETAPRSAAPDRDPVGRFSVSGPNGRWRRALLVAAVALTVLVGGGVAVAMDRPVAGTATALPPTGSPTPAVGPAVAVPFETSPIPSASGTPTARPAASGPVLRLPGPVPASGRGVFGYEERPGPVLGRTGPLRRFRVAVEAGSGEDVHAFAGAVQVALTGPGSWVDGGLRLQRVGRGSRADFTIYLATAGTAGRLCAAGGVDIRMGGRPYTSCRTRGKVILNLDRWRTSVPHFVAAGVPLVEYRLYVVNHEVGHQLGHGHERCPGPGRPAPVMQQQTLFLDGCRSNPWPYRAGRRYAGPPV</sequence>
<accession>A0A1C5K749</accession>
<dbReference type="RefSeq" id="WP_088973291.1">
    <property type="nucleotide sequence ID" value="NZ_JBHLYF010000033.1"/>
</dbReference>
<evidence type="ECO:0000313" key="5">
    <source>
        <dbReference type="Proteomes" id="UP000198210"/>
    </source>
</evidence>
<protein>
    <recommendedName>
        <fullName evidence="3">DUF3152 domain-containing protein</fullName>
    </recommendedName>
</protein>
<gene>
    <name evidence="4" type="ORF">GA0074704_5679</name>
</gene>
<feature type="transmembrane region" description="Helical" evidence="2">
    <location>
        <begin position="39"/>
        <end position="59"/>
    </location>
</feature>
<evidence type="ECO:0000259" key="3">
    <source>
        <dbReference type="Pfam" id="PF11350"/>
    </source>
</evidence>
<dbReference type="AlphaFoldDB" id="A0A1C5K749"/>
<feature type="domain" description="DUF3152" evidence="3">
    <location>
        <begin position="117"/>
        <end position="290"/>
    </location>
</feature>
<dbReference type="SUPFAM" id="SSF55486">
    <property type="entry name" value="Metalloproteases ('zincins'), catalytic domain"/>
    <property type="match status" value="1"/>
</dbReference>
<evidence type="ECO:0000313" key="4">
    <source>
        <dbReference type="EMBL" id="SCG78547.1"/>
    </source>
</evidence>
<dbReference type="Proteomes" id="UP000198210">
    <property type="component" value="Chromosome I"/>
</dbReference>
<evidence type="ECO:0000256" key="2">
    <source>
        <dbReference type="SAM" id="Phobius"/>
    </source>
</evidence>
<evidence type="ECO:0000256" key="1">
    <source>
        <dbReference type="SAM" id="MobiDB-lite"/>
    </source>
</evidence>
<keyword evidence="5" id="KW-1185">Reference proteome</keyword>
<feature type="region of interest" description="Disordered" evidence="1">
    <location>
        <begin position="1"/>
        <end position="30"/>
    </location>
</feature>
<keyword evidence="2" id="KW-0812">Transmembrane</keyword>
<proteinExistence type="predicted"/>
<dbReference type="InterPro" id="IPR022603">
    <property type="entry name" value="DUF3152"/>
</dbReference>
<dbReference type="Pfam" id="PF11350">
    <property type="entry name" value="DUF3152"/>
    <property type="match status" value="1"/>
</dbReference>
<dbReference type="EMBL" id="LT607751">
    <property type="protein sequence ID" value="SCG78547.1"/>
    <property type="molecule type" value="Genomic_DNA"/>
</dbReference>
<name>A0A1C5K749_9ACTN</name>